<dbReference type="OrthoDB" id="9780939at2"/>
<dbReference type="SUPFAM" id="SSF46689">
    <property type="entry name" value="Homeodomain-like"/>
    <property type="match status" value="1"/>
</dbReference>
<evidence type="ECO:0000256" key="1">
    <source>
        <dbReference type="ARBA" id="ARBA00023125"/>
    </source>
</evidence>
<dbReference type="Gene3D" id="1.10.357.10">
    <property type="entry name" value="Tetracycline Repressor, domain 2"/>
    <property type="match status" value="1"/>
</dbReference>
<dbReference type="PANTHER" id="PTHR43479:SF11">
    <property type="entry name" value="ACREF_ENVCD OPERON REPRESSOR-RELATED"/>
    <property type="match status" value="1"/>
</dbReference>
<dbReference type="AlphaFoldDB" id="A0A1I2SQ25"/>
<dbReference type="Pfam" id="PF00440">
    <property type="entry name" value="TetR_N"/>
    <property type="match status" value="1"/>
</dbReference>
<dbReference type="PRINTS" id="PR00455">
    <property type="entry name" value="HTHTETR"/>
</dbReference>
<feature type="DNA-binding region" description="H-T-H motif" evidence="2">
    <location>
        <begin position="36"/>
        <end position="55"/>
    </location>
</feature>
<keyword evidence="5" id="KW-1185">Reference proteome</keyword>
<name>A0A1I2SQ25_9FIRM</name>
<evidence type="ECO:0000313" key="5">
    <source>
        <dbReference type="Proteomes" id="UP000199337"/>
    </source>
</evidence>
<protein>
    <submittedName>
        <fullName evidence="4">Transcriptional regulator, TetR family</fullName>
    </submittedName>
</protein>
<evidence type="ECO:0000259" key="3">
    <source>
        <dbReference type="PROSITE" id="PS50977"/>
    </source>
</evidence>
<dbReference type="Gene3D" id="1.10.10.60">
    <property type="entry name" value="Homeodomain-like"/>
    <property type="match status" value="1"/>
</dbReference>
<dbReference type="InterPro" id="IPR023772">
    <property type="entry name" value="DNA-bd_HTH_TetR-type_CS"/>
</dbReference>
<gene>
    <name evidence="4" type="ORF">SAMN05660649_01948</name>
</gene>
<organism evidence="4 5">
    <name type="scientific">Desulfotruncus arcticus DSM 17038</name>
    <dbReference type="NCBI Taxonomy" id="1121424"/>
    <lineage>
        <taxon>Bacteria</taxon>
        <taxon>Bacillati</taxon>
        <taxon>Bacillota</taxon>
        <taxon>Clostridia</taxon>
        <taxon>Eubacteriales</taxon>
        <taxon>Desulfallaceae</taxon>
        <taxon>Desulfotruncus</taxon>
    </lineage>
</organism>
<dbReference type="EMBL" id="FOOX01000006">
    <property type="protein sequence ID" value="SFG54934.1"/>
    <property type="molecule type" value="Genomic_DNA"/>
</dbReference>
<proteinExistence type="predicted"/>
<dbReference type="InterPro" id="IPR009057">
    <property type="entry name" value="Homeodomain-like_sf"/>
</dbReference>
<dbReference type="Proteomes" id="UP000199337">
    <property type="component" value="Unassembled WGS sequence"/>
</dbReference>
<sequence length="210" mass="25107">MLIIYPKFYSLEPEKRERIINAALKEFAHIGFEKASTNEIIRKAEISKGSLFNYFNSKKELYLFLFDYIQEIIDKIYTEVDWNETDLFERMRQIGLIKFKIMKQYPQAFDFLKNAFNETAPEVESEINAIGKKIIESGLGLGYKNIDLTKFRDDMDREKMMNIINWTIMSFAEHQRNKVDSFGDISIDVLSEWDEYFDILKRCFYKKEEQ</sequence>
<dbReference type="PROSITE" id="PS50977">
    <property type="entry name" value="HTH_TETR_2"/>
    <property type="match status" value="1"/>
</dbReference>
<dbReference type="InterPro" id="IPR036271">
    <property type="entry name" value="Tet_transcr_reg_TetR-rel_C_sf"/>
</dbReference>
<dbReference type="RefSeq" id="WP_092471105.1">
    <property type="nucleotide sequence ID" value="NZ_FOOX01000006.1"/>
</dbReference>
<accession>A0A1I2SQ25</accession>
<dbReference type="SUPFAM" id="SSF48498">
    <property type="entry name" value="Tetracyclin repressor-like, C-terminal domain"/>
    <property type="match status" value="1"/>
</dbReference>
<dbReference type="InterPro" id="IPR001647">
    <property type="entry name" value="HTH_TetR"/>
</dbReference>
<dbReference type="GO" id="GO:0003677">
    <property type="term" value="F:DNA binding"/>
    <property type="evidence" value="ECO:0007669"/>
    <property type="project" value="UniProtKB-UniRule"/>
</dbReference>
<evidence type="ECO:0000256" key="2">
    <source>
        <dbReference type="PROSITE-ProRule" id="PRU00335"/>
    </source>
</evidence>
<feature type="domain" description="HTH tetR-type" evidence="3">
    <location>
        <begin position="13"/>
        <end position="73"/>
    </location>
</feature>
<evidence type="ECO:0000313" key="4">
    <source>
        <dbReference type="EMBL" id="SFG54934.1"/>
    </source>
</evidence>
<dbReference type="PANTHER" id="PTHR43479">
    <property type="entry name" value="ACREF/ENVCD OPERON REPRESSOR-RELATED"/>
    <property type="match status" value="1"/>
</dbReference>
<dbReference type="InterPro" id="IPR050624">
    <property type="entry name" value="HTH-type_Tx_Regulator"/>
</dbReference>
<dbReference type="STRING" id="341036.SAMN05660649_01948"/>
<reference evidence="5" key="1">
    <citation type="submission" date="2016-10" db="EMBL/GenBank/DDBJ databases">
        <authorList>
            <person name="Varghese N."/>
            <person name="Submissions S."/>
        </authorList>
    </citation>
    <scope>NUCLEOTIDE SEQUENCE [LARGE SCALE GENOMIC DNA]</scope>
    <source>
        <strain evidence="5">DSM 17038</strain>
    </source>
</reference>
<keyword evidence="1 2" id="KW-0238">DNA-binding</keyword>
<dbReference type="PROSITE" id="PS01081">
    <property type="entry name" value="HTH_TETR_1"/>
    <property type="match status" value="1"/>
</dbReference>